<dbReference type="AlphaFoldDB" id="A0A378UEI0"/>
<evidence type="ECO:0000313" key="1">
    <source>
        <dbReference type="EMBL" id="STZ75804.1"/>
    </source>
</evidence>
<keyword evidence="2" id="KW-1185">Reference proteome</keyword>
<gene>
    <name evidence="1" type="ORF">NCTC10295_00557</name>
</gene>
<evidence type="ECO:0000313" key="2">
    <source>
        <dbReference type="Proteomes" id="UP000254651"/>
    </source>
</evidence>
<organism evidence="1 2">
    <name type="scientific">Bergeriella denitrificans</name>
    <name type="common">Neisseria denitrificans</name>
    <dbReference type="NCBI Taxonomy" id="494"/>
    <lineage>
        <taxon>Bacteria</taxon>
        <taxon>Pseudomonadati</taxon>
        <taxon>Pseudomonadota</taxon>
        <taxon>Betaproteobacteria</taxon>
        <taxon>Neisseriales</taxon>
        <taxon>Neisseriaceae</taxon>
        <taxon>Bergeriella</taxon>
    </lineage>
</organism>
<reference evidence="1 2" key="1">
    <citation type="submission" date="2018-06" db="EMBL/GenBank/DDBJ databases">
        <authorList>
            <consortium name="Pathogen Informatics"/>
            <person name="Doyle S."/>
        </authorList>
    </citation>
    <scope>NUCLEOTIDE SEQUENCE [LARGE SCALE GENOMIC DNA]</scope>
    <source>
        <strain evidence="1 2">NCTC10295</strain>
    </source>
</reference>
<dbReference type="RefSeq" id="WP_066080926.1">
    <property type="nucleotide sequence ID" value="NZ_CP181246.1"/>
</dbReference>
<name>A0A378UEI0_BERDE</name>
<accession>A0A378UEI0</accession>
<proteinExistence type="predicted"/>
<dbReference type="EMBL" id="UGQS01000001">
    <property type="protein sequence ID" value="STZ75804.1"/>
    <property type="molecule type" value="Genomic_DNA"/>
</dbReference>
<sequence length="172" mass="18759">MNTATQTRITPSAQTAPLHRCRLITDGNAHRPDLCDGSLPAAQSLLVSEALLPQIRTVAALIAAERHRADSRSPSVFTEEADFFAARILVLGVRRFHLDITLLPMLKTANRRAQAFARARKLPFTPAEMHMSLHAGRPANLLIIETEHEMPECGGIVANSIAFAAKLPTLPL</sequence>
<dbReference type="Proteomes" id="UP000254651">
    <property type="component" value="Unassembled WGS sequence"/>
</dbReference>
<protein>
    <submittedName>
        <fullName evidence="1">Uncharacterized protein</fullName>
    </submittedName>
</protein>